<evidence type="ECO:0000256" key="8">
    <source>
        <dbReference type="ARBA" id="ARBA00022963"/>
    </source>
</evidence>
<dbReference type="SUPFAM" id="SSF158855">
    <property type="entry name" value="Lipase chaperone-like"/>
    <property type="match status" value="1"/>
</dbReference>
<organism evidence="17 18">
    <name type="scientific">Pseudomonas cuatrocienegasensis</name>
    <dbReference type="NCBI Taxonomy" id="543360"/>
    <lineage>
        <taxon>Bacteria</taxon>
        <taxon>Pseudomonadati</taxon>
        <taxon>Pseudomonadota</taxon>
        <taxon>Gammaproteobacteria</taxon>
        <taxon>Pseudomonadales</taxon>
        <taxon>Pseudomonadaceae</taxon>
        <taxon>Pseudomonas</taxon>
    </lineage>
</organism>
<evidence type="ECO:0000313" key="18">
    <source>
        <dbReference type="Proteomes" id="UP000198512"/>
    </source>
</evidence>
<dbReference type="PROSITE" id="PS51257">
    <property type="entry name" value="PROKAR_LIPOPROTEIN"/>
    <property type="match status" value="1"/>
</dbReference>
<dbReference type="InterPro" id="IPR004961">
    <property type="entry name" value="Lipase_chaperone"/>
</dbReference>
<evidence type="ECO:0000256" key="6">
    <source>
        <dbReference type="ARBA" id="ARBA00022519"/>
    </source>
</evidence>
<evidence type="ECO:0000313" key="17">
    <source>
        <dbReference type="EMBL" id="SEP77172.1"/>
    </source>
</evidence>
<keyword evidence="8 16" id="KW-0442">Lipid degradation</keyword>
<keyword evidence="10 16" id="KW-0443">Lipid metabolism</keyword>
<dbReference type="Proteomes" id="UP000198512">
    <property type="component" value="Unassembled WGS sequence"/>
</dbReference>
<evidence type="ECO:0000256" key="15">
    <source>
        <dbReference type="ARBA" id="ARBA00033028"/>
    </source>
</evidence>
<proteinExistence type="inferred from homology"/>
<evidence type="ECO:0000256" key="7">
    <source>
        <dbReference type="ARBA" id="ARBA00022692"/>
    </source>
</evidence>
<keyword evidence="9 16" id="KW-1133">Transmembrane helix</keyword>
<dbReference type="Pfam" id="PF03280">
    <property type="entry name" value="Lipase_chap"/>
    <property type="match status" value="1"/>
</dbReference>
<protein>
    <recommendedName>
        <fullName evidence="4 16">Lipase chaperone</fullName>
    </recommendedName>
    <alternativeName>
        <fullName evidence="16">Lipase activator protein</fullName>
    </alternativeName>
    <alternativeName>
        <fullName evidence="15 16">Lipase foldase</fullName>
    </alternativeName>
    <alternativeName>
        <fullName evidence="13 16">Lipase helper protein</fullName>
    </alternativeName>
    <alternativeName>
        <fullName evidence="14 16">Lipase modulator</fullName>
    </alternativeName>
</protein>
<gene>
    <name evidence="16" type="primary">lifO</name>
    <name evidence="17" type="ORF">SAMN05216600_101572</name>
</gene>
<evidence type="ECO:0000256" key="9">
    <source>
        <dbReference type="ARBA" id="ARBA00022989"/>
    </source>
</evidence>
<dbReference type="HAMAP" id="MF_00790">
    <property type="entry name" value="Lipase_chap"/>
    <property type="match status" value="1"/>
</dbReference>
<name>A0ABY1B2S5_9PSED</name>
<evidence type="ECO:0000256" key="12">
    <source>
        <dbReference type="ARBA" id="ARBA00023186"/>
    </source>
</evidence>
<keyword evidence="12 16" id="KW-0143">Chaperone</keyword>
<comment type="function">
    <text evidence="1 16">May be involved in the folding of the extracellular lipase during its passage through the periplasm.</text>
</comment>
<evidence type="ECO:0000256" key="13">
    <source>
        <dbReference type="ARBA" id="ARBA00030948"/>
    </source>
</evidence>
<comment type="subcellular location">
    <subcellularLocation>
        <location evidence="2">Cell inner membrane</location>
        <topology evidence="2">Single-pass membrane protein</topology>
        <orientation evidence="2">Periplasmic side</orientation>
    </subcellularLocation>
</comment>
<evidence type="ECO:0000256" key="4">
    <source>
        <dbReference type="ARBA" id="ARBA00019692"/>
    </source>
</evidence>
<evidence type="ECO:0000256" key="3">
    <source>
        <dbReference type="ARBA" id="ARBA00010358"/>
    </source>
</evidence>
<keyword evidence="11 16" id="KW-0472">Membrane</keyword>
<dbReference type="NCBIfam" id="NF002334">
    <property type="entry name" value="PRK01294.1-2"/>
    <property type="match status" value="1"/>
</dbReference>
<keyword evidence="5 16" id="KW-1003">Cell membrane</keyword>
<keyword evidence="6 16" id="KW-0997">Cell inner membrane</keyword>
<evidence type="ECO:0000256" key="1">
    <source>
        <dbReference type="ARBA" id="ARBA00003280"/>
    </source>
</evidence>
<evidence type="ECO:0000256" key="10">
    <source>
        <dbReference type="ARBA" id="ARBA00023098"/>
    </source>
</evidence>
<evidence type="ECO:0000256" key="14">
    <source>
        <dbReference type="ARBA" id="ARBA00031542"/>
    </source>
</evidence>
<reference evidence="17 18" key="1">
    <citation type="submission" date="2016-10" db="EMBL/GenBank/DDBJ databases">
        <authorList>
            <person name="Varghese N."/>
            <person name="Submissions S."/>
        </authorList>
    </citation>
    <scope>NUCLEOTIDE SEQUENCE [LARGE SCALE GENOMIC DNA]</scope>
    <source>
        <strain evidence="17 18">CIP 109853</strain>
    </source>
</reference>
<comment type="similarity">
    <text evidence="3 16">Belongs to the lipase chaperone family.</text>
</comment>
<sequence>MPLKTLLIALPLLFVACLLLLLSQSPGPPELPALASPAAVQPAPTSTANGVPAPAPLPVAVPALPPSFNGTAVDGQLRVDEQGHLLITEETRRLFDYFLAALGENSLRQSVARLQAYITAQLGEPARAEALALLDTYLAYKRELVLLEQSLPAMANMDALRAREEAVQALRVQLFSPEAHEAFFAREEAYNRFTLQRLAIIRDPTLDPAAKAAAVDALRAGLGEQAEDTILPQLQQDLRQQTATLKAAGAPASAVRQLRQQMVGSEATTRLEALDSQRQDWQRRVGDYLAAKQAIEANTDMPAAQQRQAIRELADSRFDERERLRLEAAAELAAARAQRSP</sequence>
<keyword evidence="18" id="KW-1185">Reference proteome</keyword>
<dbReference type="EMBL" id="FOFP01000001">
    <property type="protein sequence ID" value="SEP77172.1"/>
    <property type="molecule type" value="Genomic_DNA"/>
</dbReference>
<evidence type="ECO:0000256" key="5">
    <source>
        <dbReference type="ARBA" id="ARBA00022475"/>
    </source>
</evidence>
<comment type="caution">
    <text evidence="17">The sequence shown here is derived from an EMBL/GenBank/DDBJ whole genome shotgun (WGS) entry which is preliminary data.</text>
</comment>
<evidence type="ECO:0000256" key="2">
    <source>
        <dbReference type="ARBA" id="ARBA00004383"/>
    </source>
</evidence>
<keyword evidence="7 16" id="KW-0812">Transmembrane</keyword>
<evidence type="ECO:0000256" key="11">
    <source>
        <dbReference type="ARBA" id="ARBA00023136"/>
    </source>
</evidence>
<accession>A0ABY1B2S5</accession>
<evidence type="ECO:0000256" key="16">
    <source>
        <dbReference type="HAMAP-Rule" id="MF_00790"/>
    </source>
</evidence>